<dbReference type="PANTHER" id="PTHR43229">
    <property type="entry name" value="NODULATION PROTEIN J"/>
    <property type="match status" value="1"/>
</dbReference>
<evidence type="ECO:0000256" key="6">
    <source>
        <dbReference type="RuleBase" id="RU361157"/>
    </source>
</evidence>
<proteinExistence type="inferred from homology"/>
<comment type="similarity">
    <text evidence="6">Belongs to the ABC-2 integral membrane protein family.</text>
</comment>
<feature type="transmembrane region" description="Helical" evidence="6">
    <location>
        <begin position="155"/>
        <end position="177"/>
    </location>
</feature>
<feature type="transmembrane region" description="Helical" evidence="6">
    <location>
        <begin position="245"/>
        <end position="267"/>
    </location>
</feature>
<evidence type="ECO:0000259" key="7">
    <source>
        <dbReference type="PROSITE" id="PS51012"/>
    </source>
</evidence>
<evidence type="ECO:0000256" key="4">
    <source>
        <dbReference type="ARBA" id="ARBA00023136"/>
    </source>
</evidence>
<dbReference type="Proteomes" id="UP000216867">
    <property type="component" value="Unassembled WGS sequence"/>
</dbReference>
<keyword evidence="6" id="KW-0813">Transport</keyword>
<dbReference type="AlphaFoldDB" id="A0A269ZHM5"/>
<dbReference type="InterPro" id="IPR000412">
    <property type="entry name" value="ABC_2_transport"/>
</dbReference>
<accession>A0A269ZHM5</accession>
<keyword evidence="6" id="KW-1003">Cell membrane</keyword>
<feature type="transmembrane region" description="Helical" evidence="6">
    <location>
        <begin position="78"/>
        <end position="99"/>
    </location>
</feature>
<evidence type="ECO:0000313" key="8">
    <source>
        <dbReference type="EMBL" id="PAK97139.1"/>
    </source>
</evidence>
<protein>
    <recommendedName>
        <fullName evidence="6">Transport permease protein</fullName>
    </recommendedName>
</protein>
<gene>
    <name evidence="8" type="ORF">B8X04_00745</name>
</gene>
<feature type="transmembrane region" description="Helical" evidence="6">
    <location>
        <begin position="189"/>
        <end position="207"/>
    </location>
</feature>
<comment type="subcellular location">
    <subcellularLocation>
        <location evidence="6">Cell membrane</location>
        <topology evidence="6">Multi-pass membrane protein</topology>
    </subcellularLocation>
    <subcellularLocation>
        <location evidence="1">Membrane</location>
        <topology evidence="1">Multi-pass membrane protein</topology>
    </subcellularLocation>
</comment>
<keyword evidence="5" id="KW-0046">Antibiotic resistance</keyword>
<dbReference type="PIRSF" id="PIRSF006648">
    <property type="entry name" value="DrrB"/>
    <property type="match status" value="1"/>
</dbReference>
<dbReference type="InterPro" id="IPR051784">
    <property type="entry name" value="Nod_factor_ABC_transporter"/>
</dbReference>
<evidence type="ECO:0000256" key="2">
    <source>
        <dbReference type="ARBA" id="ARBA00022692"/>
    </source>
</evidence>
<keyword evidence="3 6" id="KW-1133">Transmembrane helix</keyword>
<dbReference type="EMBL" id="NCWY01000001">
    <property type="protein sequence ID" value="PAK97139.1"/>
    <property type="molecule type" value="Genomic_DNA"/>
</dbReference>
<dbReference type="InterPro" id="IPR013525">
    <property type="entry name" value="ABC2_TM"/>
</dbReference>
<feature type="domain" description="ABC transmembrane type-2" evidence="7">
    <location>
        <begin position="40"/>
        <end position="270"/>
    </location>
</feature>
<evidence type="ECO:0000256" key="3">
    <source>
        <dbReference type="ARBA" id="ARBA00022989"/>
    </source>
</evidence>
<dbReference type="PROSITE" id="PS51012">
    <property type="entry name" value="ABC_TM2"/>
    <property type="match status" value="1"/>
</dbReference>
<name>A0A269ZHM5_9MICO</name>
<dbReference type="GO" id="GO:0043190">
    <property type="term" value="C:ATP-binding cassette (ABC) transporter complex"/>
    <property type="evidence" value="ECO:0007669"/>
    <property type="project" value="InterPro"/>
</dbReference>
<dbReference type="PANTHER" id="PTHR43229:SF2">
    <property type="entry name" value="NODULATION PROTEIN J"/>
    <property type="match status" value="1"/>
</dbReference>
<evidence type="ECO:0000256" key="5">
    <source>
        <dbReference type="ARBA" id="ARBA00023251"/>
    </source>
</evidence>
<feature type="transmembrane region" description="Helical" evidence="6">
    <location>
        <begin position="39"/>
        <end position="58"/>
    </location>
</feature>
<dbReference type="GO" id="GO:0046677">
    <property type="term" value="P:response to antibiotic"/>
    <property type="evidence" value="ECO:0007669"/>
    <property type="project" value="UniProtKB-KW"/>
</dbReference>
<feature type="transmembrane region" description="Helical" evidence="6">
    <location>
        <begin position="120"/>
        <end position="149"/>
    </location>
</feature>
<keyword evidence="4 6" id="KW-0472">Membrane</keyword>
<keyword evidence="2 6" id="KW-0812">Transmembrane</keyword>
<reference evidence="8 9" key="1">
    <citation type="submission" date="2017-04" db="EMBL/GenBank/DDBJ databases">
        <title>Kefir bacterial isolates.</title>
        <authorList>
            <person name="Kim Y."/>
            <person name="Blasche S."/>
            <person name="Patil K.R."/>
        </authorList>
    </citation>
    <scope>NUCLEOTIDE SEQUENCE [LARGE SCALE GENOMIC DNA]</scope>
    <source>
        <strain evidence="8 9">OG2</strain>
    </source>
</reference>
<organism evidence="8 9">
    <name type="scientific">Brevibacterium casei</name>
    <dbReference type="NCBI Taxonomy" id="33889"/>
    <lineage>
        <taxon>Bacteria</taxon>
        <taxon>Bacillati</taxon>
        <taxon>Actinomycetota</taxon>
        <taxon>Actinomycetes</taxon>
        <taxon>Micrococcales</taxon>
        <taxon>Brevibacteriaceae</taxon>
        <taxon>Brevibacterium</taxon>
    </lineage>
</organism>
<dbReference type="Pfam" id="PF01061">
    <property type="entry name" value="ABC2_membrane"/>
    <property type="match status" value="1"/>
</dbReference>
<evidence type="ECO:0000256" key="1">
    <source>
        <dbReference type="ARBA" id="ARBA00004141"/>
    </source>
</evidence>
<dbReference type="GO" id="GO:0140359">
    <property type="term" value="F:ABC-type transporter activity"/>
    <property type="evidence" value="ECO:0007669"/>
    <property type="project" value="InterPro"/>
</dbReference>
<comment type="caution">
    <text evidence="8">The sequence shown here is derived from an EMBL/GenBank/DDBJ whole genome shotgun (WGS) entry which is preliminary data.</text>
</comment>
<dbReference type="InterPro" id="IPR047817">
    <property type="entry name" value="ABC2_TM_bact-type"/>
</dbReference>
<sequence length="273" mass="29150">MMATTLSTPTPQTHSRPLRHAWSDTATMVRRQFVHAARYPVWIFLVVAPVAILLLAVFVFGGTLGRGLGGDAGDYLDYIMPGMIVLTIAGGMQLTALSVSQDMNEGIVTRFRSMSISRGAVMAGHVIGNGLQQCVAIVLVILVGVAIGFRPHADVVGWLGFAGFAAAIILALGWLSVALGVTAKSVESASNLPMIFMLLPMIGSGFVPTDTMPGWIQAFADWQPFTPIIETVRGLLMGTPIGADWWIALLWLAGIGILGYVLARVAYERRAAQ</sequence>
<evidence type="ECO:0000313" key="9">
    <source>
        <dbReference type="Proteomes" id="UP000216867"/>
    </source>
</evidence>